<organism evidence="8 9">
    <name type="scientific">Schaalia odontolytica</name>
    <dbReference type="NCBI Taxonomy" id="1660"/>
    <lineage>
        <taxon>Bacteria</taxon>
        <taxon>Bacillati</taxon>
        <taxon>Actinomycetota</taxon>
        <taxon>Actinomycetes</taxon>
        <taxon>Actinomycetales</taxon>
        <taxon>Actinomycetaceae</taxon>
        <taxon>Schaalia</taxon>
    </lineage>
</organism>
<dbReference type="GO" id="GO:0005737">
    <property type="term" value="C:cytoplasm"/>
    <property type="evidence" value="ECO:0007669"/>
    <property type="project" value="UniProtKB-SubCell"/>
</dbReference>
<evidence type="ECO:0000256" key="5">
    <source>
        <dbReference type="ARBA" id="ARBA00023204"/>
    </source>
</evidence>
<gene>
    <name evidence="6 8" type="primary">ruvA</name>
    <name evidence="8" type="ORF">FOC40_05655</name>
</gene>
<comment type="subunit">
    <text evidence="6">Homotetramer. Forms an RuvA(8)-RuvB(12)-Holliday junction (HJ) complex. HJ DNA is sandwiched between 2 RuvA tetramers; dsDNA enters through RuvA and exits via RuvB. An RuvB hexamer assembles on each DNA strand where it exits the tetramer. Each RuvB hexamer is contacted by two RuvA subunits (via domain III) on 2 adjacent RuvB subunits; this complex drives branch migration. In the full resolvosome a probable DNA-RuvA(4)-RuvB(12)-RuvC(2) complex forms which resolves the HJ.</text>
</comment>
<dbReference type="GO" id="GO:0005524">
    <property type="term" value="F:ATP binding"/>
    <property type="evidence" value="ECO:0007669"/>
    <property type="project" value="InterPro"/>
</dbReference>
<dbReference type="InterPro" id="IPR013849">
    <property type="entry name" value="DNA_helicase_Holl-junc_RuvA_I"/>
</dbReference>
<comment type="similarity">
    <text evidence="6">Belongs to the RuvA family.</text>
</comment>
<dbReference type="Pfam" id="PF01330">
    <property type="entry name" value="RuvA_N"/>
    <property type="match status" value="1"/>
</dbReference>
<accession>A0A857A9R5</accession>
<keyword evidence="3 6" id="KW-0238">DNA-binding</keyword>
<dbReference type="GO" id="GO:0009379">
    <property type="term" value="C:Holliday junction helicase complex"/>
    <property type="evidence" value="ECO:0007669"/>
    <property type="project" value="InterPro"/>
</dbReference>
<dbReference type="Gene3D" id="1.10.150.20">
    <property type="entry name" value="5' to 3' exonuclease, C-terminal subdomain"/>
    <property type="match status" value="1"/>
</dbReference>
<dbReference type="SUPFAM" id="SSF50249">
    <property type="entry name" value="Nucleic acid-binding proteins"/>
    <property type="match status" value="1"/>
</dbReference>
<dbReference type="Pfam" id="PF14520">
    <property type="entry name" value="HHH_5"/>
    <property type="match status" value="1"/>
</dbReference>
<dbReference type="HAMAP" id="MF_00031">
    <property type="entry name" value="DNA_HJ_migration_RuvA"/>
    <property type="match status" value="1"/>
</dbReference>
<keyword evidence="1 6" id="KW-0963">Cytoplasm</keyword>
<comment type="subcellular location">
    <subcellularLocation>
        <location evidence="6">Cytoplasm</location>
    </subcellularLocation>
</comment>
<protein>
    <recommendedName>
        <fullName evidence="6">Holliday junction branch migration complex subunit RuvA</fullName>
    </recommendedName>
</protein>
<dbReference type="GO" id="GO:0006310">
    <property type="term" value="P:DNA recombination"/>
    <property type="evidence" value="ECO:0007669"/>
    <property type="project" value="UniProtKB-UniRule"/>
</dbReference>
<dbReference type="SUPFAM" id="SSF47781">
    <property type="entry name" value="RuvA domain 2-like"/>
    <property type="match status" value="1"/>
</dbReference>
<dbReference type="InterPro" id="IPR010994">
    <property type="entry name" value="RuvA_2-like"/>
</dbReference>
<dbReference type="Gene3D" id="2.40.50.140">
    <property type="entry name" value="Nucleic acid-binding proteins"/>
    <property type="match status" value="1"/>
</dbReference>
<evidence type="ECO:0000256" key="2">
    <source>
        <dbReference type="ARBA" id="ARBA00022763"/>
    </source>
</evidence>
<evidence type="ECO:0000256" key="6">
    <source>
        <dbReference type="HAMAP-Rule" id="MF_00031"/>
    </source>
</evidence>
<evidence type="ECO:0000313" key="8">
    <source>
        <dbReference type="EMBL" id="QGS10938.1"/>
    </source>
</evidence>
<dbReference type="Gene3D" id="1.10.8.10">
    <property type="entry name" value="DNA helicase RuvA subunit, C-terminal domain"/>
    <property type="match status" value="1"/>
</dbReference>
<dbReference type="NCBIfam" id="TIGR00084">
    <property type="entry name" value="ruvA"/>
    <property type="match status" value="1"/>
</dbReference>
<dbReference type="SMART" id="SM00278">
    <property type="entry name" value="HhH1"/>
    <property type="match status" value="2"/>
</dbReference>
<feature type="region of interest" description="Domain III" evidence="6">
    <location>
        <begin position="154"/>
        <end position="207"/>
    </location>
</feature>
<comment type="caution">
    <text evidence="6">Lacks conserved residue(s) required for the propagation of feature annotation.</text>
</comment>
<keyword evidence="4 6" id="KW-0233">DNA recombination</keyword>
<dbReference type="CDD" id="cd14332">
    <property type="entry name" value="UBA_RuvA_C"/>
    <property type="match status" value="1"/>
</dbReference>
<evidence type="ECO:0000256" key="3">
    <source>
        <dbReference type="ARBA" id="ARBA00023125"/>
    </source>
</evidence>
<evidence type="ECO:0000259" key="7">
    <source>
        <dbReference type="SMART" id="SM00278"/>
    </source>
</evidence>
<dbReference type="InterPro" id="IPR011114">
    <property type="entry name" value="RuvA_C"/>
</dbReference>
<dbReference type="InterPro" id="IPR012340">
    <property type="entry name" value="NA-bd_OB-fold"/>
</dbReference>
<dbReference type="GO" id="GO:0009378">
    <property type="term" value="F:four-way junction helicase activity"/>
    <property type="evidence" value="ECO:0007669"/>
    <property type="project" value="InterPro"/>
</dbReference>
<evidence type="ECO:0000256" key="1">
    <source>
        <dbReference type="ARBA" id="ARBA00022490"/>
    </source>
</evidence>
<keyword evidence="2 6" id="KW-0227">DNA damage</keyword>
<reference evidence="8 9" key="1">
    <citation type="submission" date="2019-11" db="EMBL/GenBank/DDBJ databases">
        <title>FDA dAtabase for Regulatory Grade micrObial Sequences (FDA-ARGOS): Supporting development and validation of Infectious Disease Dx tests.</title>
        <authorList>
            <person name="Stonesifer R."/>
            <person name="Tallon L."/>
            <person name="Sadzewicz L."/>
            <person name="Vavikolanu K."/>
            <person name="Mehta A."/>
            <person name="Aluvathingal J."/>
            <person name="Nadendla S."/>
            <person name="Myers T."/>
            <person name="Yan Y."/>
            <person name="Sichtig H."/>
        </authorList>
    </citation>
    <scope>NUCLEOTIDE SEQUENCE [LARGE SCALE GENOMIC DNA]</scope>
    <source>
        <strain evidence="8 9">FDAARGOS_732</strain>
    </source>
</reference>
<dbReference type="InterPro" id="IPR003583">
    <property type="entry name" value="Hlx-hairpin-Hlx_DNA-bd_motif"/>
</dbReference>
<dbReference type="EMBL" id="CP046315">
    <property type="protein sequence ID" value="QGS10938.1"/>
    <property type="molecule type" value="Genomic_DNA"/>
</dbReference>
<comment type="function">
    <text evidence="6">The RuvA-RuvB-RuvC complex processes Holliday junction (HJ) DNA during genetic recombination and DNA repair, while the RuvA-RuvB complex plays an important role in the rescue of blocked DNA replication forks via replication fork reversal (RFR). RuvA specifically binds to HJ cruciform DNA, conferring on it an open structure. The RuvB hexamer acts as an ATP-dependent pump, pulling dsDNA into and through the RuvAB complex. HJ branch migration allows RuvC to scan DNA until it finds its consensus sequence, where it cleaves and resolves the cruciform DNA.</text>
</comment>
<comment type="domain">
    <text evidence="6">Has three domains with a flexible linker between the domains II and III and assumes an 'L' shape. Domain III is highly mobile and contacts RuvB.</text>
</comment>
<evidence type="ECO:0000313" key="9">
    <source>
        <dbReference type="Proteomes" id="UP000424490"/>
    </source>
</evidence>
<dbReference type="GO" id="GO:0000400">
    <property type="term" value="F:four-way junction DNA binding"/>
    <property type="evidence" value="ECO:0007669"/>
    <property type="project" value="UniProtKB-UniRule"/>
</dbReference>
<proteinExistence type="inferred from homology"/>
<dbReference type="GO" id="GO:0048476">
    <property type="term" value="C:Holliday junction resolvase complex"/>
    <property type="evidence" value="ECO:0007669"/>
    <property type="project" value="UniProtKB-UniRule"/>
</dbReference>
<dbReference type="Proteomes" id="UP000424490">
    <property type="component" value="Chromosome"/>
</dbReference>
<name>A0A857A9R5_9ACTO</name>
<evidence type="ECO:0000256" key="4">
    <source>
        <dbReference type="ARBA" id="ARBA00023172"/>
    </source>
</evidence>
<feature type="domain" description="Helix-hairpin-helix DNA-binding motif class 1" evidence="7">
    <location>
        <begin position="113"/>
        <end position="132"/>
    </location>
</feature>
<dbReference type="InterPro" id="IPR000085">
    <property type="entry name" value="RuvA"/>
</dbReference>
<dbReference type="GO" id="GO:0006281">
    <property type="term" value="P:DNA repair"/>
    <property type="evidence" value="ECO:0007669"/>
    <property type="project" value="UniProtKB-UniRule"/>
</dbReference>
<feature type="domain" description="Helix-hairpin-helix DNA-binding motif class 1" evidence="7">
    <location>
        <begin position="78"/>
        <end position="97"/>
    </location>
</feature>
<sequence>MNERNAVISILRGTVASVGLDHIDIVVGGIGFRVHVTPAFAQGASRDQEMTVFTSMIVREDLMTLYGFESADERDVFTKLLSVSGIGPKIALAALAVLRPDDLRRAVRDQDLSALQRIPGVGKKSAQRMALEIGDKLGTPAALPGAQTAAAPAPTEDAVASEVSAALVGLGWSEAQAAKAIEKLAGSGLGASDMLRAALVTLGGGRG</sequence>
<dbReference type="AlphaFoldDB" id="A0A857A9R5"/>
<dbReference type="InterPro" id="IPR036267">
    <property type="entry name" value="RuvA_C_sf"/>
</dbReference>
<keyword evidence="5 6" id="KW-0234">DNA repair</keyword>
<dbReference type="SUPFAM" id="SSF46929">
    <property type="entry name" value="DNA helicase RuvA subunit, C-terminal domain"/>
    <property type="match status" value="1"/>
</dbReference>
<dbReference type="Pfam" id="PF07499">
    <property type="entry name" value="RuvA_C"/>
    <property type="match status" value="1"/>
</dbReference>